<dbReference type="InterPro" id="IPR002187">
    <property type="entry name" value="N-reg_PII"/>
</dbReference>
<proteinExistence type="predicted"/>
<dbReference type="InterPro" id="IPR011322">
    <property type="entry name" value="N-reg_PII-like_a/b"/>
</dbReference>
<evidence type="ECO:0008006" key="3">
    <source>
        <dbReference type="Google" id="ProtNLM"/>
    </source>
</evidence>
<dbReference type="Pfam" id="PF00543">
    <property type="entry name" value="P-II"/>
    <property type="match status" value="1"/>
</dbReference>
<dbReference type="GO" id="GO:0006808">
    <property type="term" value="P:regulation of nitrogen utilization"/>
    <property type="evidence" value="ECO:0007669"/>
    <property type="project" value="InterPro"/>
</dbReference>
<evidence type="ECO:0000313" key="2">
    <source>
        <dbReference type="Proteomes" id="UP000593737"/>
    </source>
</evidence>
<dbReference type="InterPro" id="IPR015867">
    <property type="entry name" value="N-reg_PII/ATP_PRibTrfase_C"/>
</dbReference>
<sequence>MKMLHIVCGKRFEEEIVVLFQKLEIKGYTVISGVGGSGVTGTVTASNSPMNQNTNTLFMVALGYESSFLPQIVAALKELRAKHVQGHDDREIALKVFLQPCEIII</sequence>
<dbReference type="Proteomes" id="UP000593737">
    <property type="component" value="Chromosome"/>
</dbReference>
<dbReference type="Gene3D" id="3.30.70.120">
    <property type="match status" value="1"/>
</dbReference>
<gene>
    <name evidence="1" type="ORF">Nkreftii_000317</name>
</gene>
<evidence type="ECO:0000313" key="1">
    <source>
        <dbReference type="EMBL" id="QPD02543.1"/>
    </source>
</evidence>
<dbReference type="GO" id="GO:0030234">
    <property type="term" value="F:enzyme regulator activity"/>
    <property type="evidence" value="ECO:0007669"/>
    <property type="project" value="InterPro"/>
</dbReference>
<organism evidence="1 2">
    <name type="scientific">Candidatus Nitrospira kreftii</name>
    <dbReference type="NCBI Taxonomy" id="2652173"/>
    <lineage>
        <taxon>Bacteria</taxon>
        <taxon>Pseudomonadati</taxon>
        <taxon>Nitrospirota</taxon>
        <taxon>Nitrospiria</taxon>
        <taxon>Nitrospirales</taxon>
        <taxon>Nitrospiraceae</taxon>
        <taxon>Nitrospira</taxon>
    </lineage>
</organism>
<accession>A0A7S8FB19</accession>
<protein>
    <recommendedName>
        <fullName evidence="3">Nitrogen regulatory protein P-II</fullName>
    </recommendedName>
</protein>
<reference evidence="1 2" key="1">
    <citation type="journal article" date="2020" name="ISME J.">
        <title>Enrichment and physiological characterization of a novel comammox Nitrospira indicates ammonium inhibition of complete nitrification.</title>
        <authorList>
            <person name="Sakoula D."/>
            <person name="Koch H."/>
            <person name="Frank J."/>
            <person name="Jetten M.S.M."/>
            <person name="van Kessel M.A.H.J."/>
            <person name="Lucker S."/>
        </authorList>
    </citation>
    <scope>NUCLEOTIDE SEQUENCE [LARGE SCALE GENOMIC DNA]</scope>
    <source>
        <strain evidence="1">Comreactor17</strain>
    </source>
</reference>
<name>A0A7S8FB19_9BACT</name>
<dbReference type="AlphaFoldDB" id="A0A7S8FB19"/>
<dbReference type="SUPFAM" id="SSF54913">
    <property type="entry name" value="GlnB-like"/>
    <property type="match status" value="1"/>
</dbReference>
<dbReference type="EMBL" id="CP047423">
    <property type="protein sequence ID" value="QPD02543.1"/>
    <property type="molecule type" value="Genomic_DNA"/>
</dbReference>
<dbReference type="KEGG" id="nkf:Nkreftii_000317"/>